<proteinExistence type="predicted"/>
<sequence length="208" mass="23556">MIVTIQSITQMARRQHYLCAMLISSCPQNWCGSELGEFAGSWEQACLAENLFRYRPVSSSRKAKLLKQGSVHVVFSHLSPRIEPKMCLQYCVCAPVCVLWTAVLSDCIQLALDRVQSLVRRIRKRRPISTGWIGVSVGDQLQNGLESSTFDRCRCDQRPPLWPPQIVISVQGSQNTNLELQSQPLFPWQAALPEGREAVLNHSLIHQW</sequence>
<dbReference type="EMBL" id="HF583948">
    <property type="protein sequence ID" value="CCQ43445.1"/>
    <property type="molecule type" value="Genomic_DNA"/>
</dbReference>
<reference evidence="1" key="1">
    <citation type="journal article" date="2013" name="PLoS ONE">
        <title>Direct detection of alternative open reading frames translation products in human significantly expands the proteome.</title>
        <authorList>
            <person name="Vanderperre B."/>
            <person name="Lucier J.-F."/>
            <person name="Motard J."/>
            <person name="Tremblay G."/>
            <person name="Vanderperre S."/>
            <person name="Wisztorski M."/>
            <person name="Salzet M."/>
            <person name="Boisvert F.-M."/>
            <person name="Roucou X."/>
        </authorList>
    </citation>
    <scope>NUCLEOTIDE SEQUENCE</scope>
</reference>
<protein>
    <submittedName>
        <fullName evidence="1">Alternative protein HUNK</fullName>
    </submittedName>
</protein>
<gene>
    <name evidence="1" type="primary">HUNK</name>
</gene>
<dbReference type="ChiTaRS" id="HUNK">
    <property type="organism name" value="human"/>
</dbReference>
<accession>L8E824</accession>
<dbReference type="AlphaFoldDB" id="L8E824"/>
<evidence type="ECO:0000313" key="1">
    <source>
        <dbReference type="EMBL" id="CCQ43445.1"/>
    </source>
</evidence>
<dbReference type="OrthoDB" id="193931at2759"/>
<organism evidence="1">
    <name type="scientific">Homo sapiens</name>
    <name type="common">Human</name>
    <dbReference type="NCBI Taxonomy" id="9606"/>
    <lineage>
        <taxon>Eukaryota</taxon>
        <taxon>Metazoa</taxon>
        <taxon>Chordata</taxon>
        <taxon>Craniata</taxon>
        <taxon>Vertebrata</taxon>
        <taxon>Euteleostomi</taxon>
        <taxon>Mammalia</taxon>
        <taxon>Eutheria</taxon>
        <taxon>Euarchontoglires</taxon>
        <taxon>Primates</taxon>
        <taxon>Haplorrhini</taxon>
        <taxon>Catarrhini</taxon>
        <taxon>Hominidae</taxon>
        <taxon>Homo</taxon>
    </lineage>
</organism>
<name>L8E824_HUMAN</name>